<evidence type="ECO:0000313" key="2">
    <source>
        <dbReference type="Proteomes" id="UP000014254"/>
    </source>
</evidence>
<evidence type="ECO:0008006" key="3">
    <source>
        <dbReference type="Google" id="ProtNLM"/>
    </source>
</evidence>
<keyword evidence="2" id="KW-1185">Reference proteome</keyword>
<dbReference type="Proteomes" id="UP000014254">
    <property type="component" value="Unassembled WGS sequence"/>
</dbReference>
<sequence>MLATGKPDSDLEDSFVHNFISNLFENVFQTESILDTAWANGQLGGKRKNDQDEECHFKPDYAIFVKQRSLRLDLSCAEAKSPVNTAVFPKSDLIKIAQEMKWMLNKLVREGVETPVVGGVLITGFTMYTFKMELIDASIYRMVQLSKSLLFRNFQGLVLLPTIVSNLLQLKV</sequence>
<dbReference type="AlphaFoldDB" id="S2JRX8"/>
<accession>S2JRX8</accession>
<name>S2JRX8_MUCC1</name>
<gene>
    <name evidence="1" type="ORF">HMPREF1544_07833</name>
</gene>
<dbReference type="OMA" id="QDEECHF"/>
<dbReference type="EMBL" id="KE124013">
    <property type="protein sequence ID" value="EPB85373.1"/>
    <property type="molecule type" value="Genomic_DNA"/>
</dbReference>
<protein>
    <recommendedName>
        <fullName evidence="3">Fungal-type protein kinase domain-containing protein</fullName>
    </recommendedName>
</protein>
<evidence type="ECO:0000313" key="1">
    <source>
        <dbReference type="EMBL" id="EPB85373.1"/>
    </source>
</evidence>
<reference evidence="2" key="1">
    <citation type="submission" date="2013-05" db="EMBL/GenBank/DDBJ databases">
        <title>The Genome sequence of Mucor circinelloides f. circinelloides 1006PhL.</title>
        <authorList>
            <consortium name="The Broad Institute Genomics Platform"/>
            <person name="Cuomo C."/>
            <person name="Earl A."/>
            <person name="Findley K."/>
            <person name="Lee S.C."/>
            <person name="Walker B."/>
            <person name="Young S."/>
            <person name="Zeng Q."/>
            <person name="Gargeya S."/>
            <person name="Fitzgerald M."/>
            <person name="Haas B."/>
            <person name="Abouelleil A."/>
            <person name="Allen A.W."/>
            <person name="Alvarado L."/>
            <person name="Arachchi H.M."/>
            <person name="Berlin A.M."/>
            <person name="Chapman S.B."/>
            <person name="Gainer-Dewar J."/>
            <person name="Goldberg J."/>
            <person name="Griggs A."/>
            <person name="Gujja S."/>
            <person name="Hansen M."/>
            <person name="Howarth C."/>
            <person name="Imamovic A."/>
            <person name="Ireland A."/>
            <person name="Larimer J."/>
            <person name="McCowan C."/>
            <person name="Murphy C."/>
            <person name="Pearson M."/>
            <person name="Poon T.W."/>
            <person name="Priest M."/>
            <person name="Roberts A."/>
            <person name="Saif S."/>
            <person name="Shea T."/>
            <person name="Sisk P."/>
            <person name="Sykes S."/>
            <person name="Wortman J."/>
            <person name="Nusbaum C."/>
            <person name="Birren B."/>
        </authorList>
    </citation>
    <scope>NUCLEOTIDE SEQUENCE [LARGE SCALE GENOMIC DNA]</scope>
    <source>
        <strain evidence="2">1006PhL</strain>
    </source>
</reference>
<dbReference type="VEuPathDB" id="FungiDB:HMPREF1544_07833"/>
<dbReference type="eggNOG" id="ENOG502TAI3">
    <property type="taxonomic scope" value="Eukaryota"/>
</dbReference>
<dbReference type="OrthoDB" id="2287485at2759"/>
<organism evidence="1 2">
    <name type="scientific">Mucor circinelloides f. circinelloides (strain 1006PhL)</name>
    <name type="common">Mucormycosis agent</name>
    <name type="synonym">Calyptromyces circinelloides</name>
    <dbReference type="NCBI Taxonomy" id="1220926"/>
    <lineage>
        <taxon>Eukaryota</taxon>
        <taxon>Fungi</taxon>
        <taxon>Fungi incertae sedis</taxon>
        <taxon>Mucoromycota</taxon>
        <taxon>Mucoromycotina</taxon>
        <taxon>Mucoromycetes</taxon>
        <taxon>Mucorales</taxon>
        <taxon>Mucorineae</taxon>
        <taxon>Mucoraceae</taxon>
        <taxon>Mucor</taxon>
    </lineage>
</organism>
<proteinExistence type="predicted"/>
<dbReference type="InParanoid" id="S2JRX8"/>